<name>A0A4Q7NPQ2_9BURK</name>
<keyword evidence="2" id="KW-1185">Reference proteome</keyword>
<protein>
    <submittedName>
        <fullName evidence="1">Uncharacterized protein</fullName>
    </submittedName>
</protein>
<sequence>MKHSTVVALAVVAVIAIIVFARDFYRKNLCEEQYGSKTCVLYDHDLEKIQILREMWQR</sequence>
<comment type="caution">
    <text evidence="1">The sequence shown here is derived from an EMBL/GenBank/DDBJ whole genome shotgun (WGS) entry which is preliminary data.</text>
</comment>
<proteinExistence type="predicted"/>
<evidence type="ECO:0000313" key="1">
    <source>
        <dbReference type="EMBL" id="RZS86550.1"/>
    </source>
</evidence>
<accession>A0A4Q7NPQ2</accession>
<dbReference type="AlphaFoldDB" id="A0A4Q7NPQ2"/>
<gene>
    <name evidence="1" type="ORF">EV675_2594</name>
</gene>
<evidence type="ECO:0000313" key="2">
    <source>
        <dbReference type="Proteomes" id="UP000292445"/>
    </source>
</evidence>
<dbReference type="Proteomes" id="UP000292445">
    <property type="component" value="Unassembled WGS sequence"/>
</dbReference>
<reference evidence="1 2" key="1">
    <citation type="submission" date="2019-02" db="EMBL/GenBank/DDBJ databases">
        <title>Genomic Encyclopedia of Type Strains, Phase IV (KMG-IV): sequencing the most valuable type-strain genomes for metagenomic binning, comparative biology and taxonomic classification.</title>
        <authorList>
            <person name="Goeker M."/>
        </authorList>
    </citation>
    <scope>NUCLEOTIDE SEQUENCE [LARGE SCALE GENOMIC DNA]</scope>
    <source>
        <strain evidence="1 2">K24</strain>
    </source>
</reference>
<dbReference type="EMBL" id="SGXC01000001">
    <property type="protein sequence ID" value="RZS86550.1"/>
    <property type="molecule type" value="Genomic_DNA"/>
</dbReference>
<organism evidence="1 2">
    <name type="scientific">Pigmentiphaga kullae</name>
    <dbReference type="NCBI Taxonomy" id="151784"/>
    <lineage>
        <taxon>Bacteria</taxon>
        <taxon>Pseudomonadati</taxon>
        <taxon>Pseudomonadota</taxon>
        <taxon>Betaproteobacteria</taxon>
        <taxon>Burkholderiales</taxon>
        <taxon>Alcaligenaceae</taxon>
        <taxon>Pigmentiphaga</taxon>
    </lineage>
</organism>